<accession>A0A1R4HXS1</accession>
<dbReference type="RefSeq" id="WP_087107883.1">
    <property type="nucleotide sequence ID" value="NZ_FUKM01000033.1"/>
</dbReference>
<dbReference type="OrthoDB" id="9773403at2"/>
<dbReference type="InterPro" id="IPR005883">
    <property type="entry name" value="PilM"/>
</dbReference>
<dbReference type="PANTHER" id="PTHR32432">
    <property type="entry name" value="CELL DIVISION PROTEIN FTSA-RELATED"/>
    <property type="match status" value="1"/>
</dbReference>
<dbReference type="NCBIfam" id="TIGR01175">
    <property type="entry name" value="pilM"/>
    <property type="match status" value="1"/>
</dbReference>
<dbReference type="CDD" id="cd24049">
    <property type="entry name" value="ASKHA_NBD_PilM"/>
    <property type="match status" value="1"/>
</dbReference>
<dbReference type="Pfam" id="PF11104">
    <property type="entry name" value="PilM_2"/>
    <property type="match status" value="1"/>
</dbReference>
<protein>
    <submittedName>
        <fullName evidence="1">Type IV pilus biogenesis protein PilM</fullName>
    </submittedName>
</protein>
<proteinExistence type="predicted"/>
<name>A0A1R4HXS1_9GAMM</name>
<evidence type="ECO:0000313" key="2">
    <source>
        <dbReference type="Proteomes" id="UP000196331"/>
    </source>
</evidence>
<dbReference type="Proteomes" id="UP000196331">
    <property type="component" value="Unassembled WGS sequence"/>
</dbReference>
<organism evidence="1 2">
    <name type="scientific">Halomonas citrativorans</name>
    <dbReference type="NCBI Taxonomy" id="2742612"/>
    <lineage>
        <taxon>Bacteria</taxon>
        <taxon>Pseudomonadati</taxon>
        <taxon>Pseudomonadota</taxon>
        <taxon>Gammaproteobacteria</taxon>
        <taxon>Oceanospirillales</taxon>
        <taxon>Halomonadaceae</taxon>
        <taxon>Halomonas</taxon>
    </lineage>
</organism>
<dbReference type="InterPro" id="IPR043129">
    <property type="entry name" value="ATPase_NBD"/>
</dbReference>
<dbReference type="InterPro" id="IPR050696">
    <property type="entry name" value="FtsA/MreB"/>
</dbReference>
<dbReference type="Gene3D" id="3.30.420.40">
    <property type="match status" value="2"/>
</dbReference>
<reference evidence="1 2" key="1">
    <citation type="submission" date="2017-02" db="EMBL/GenBank/DDBJ databases">
        <authorList>
            <person name="Dridi B."/>
        </authorList>
    </citation>
    <scope>NUCLEOTIDE SEQUENCE [LARGE SCALE GENOMIC DNA]</scope>
    <source>
        <strain evidence="1 2">JB380</strain>
    </source>
</reference>
<dbReference type="PIRSF" id="PIRSF019169">
    <property type="entry name" value="PilM"/>
    <property type="match status" value="1"/>
</dbReference>
<comment type="caution">
    <text evidence="1">The sequence shown here is derived from an EMBL/GenBank/DDBJ whole genome shotgun (WGS) entry which is preliminary data.</text>
</comment>
<dbReference type="PANTHER" id="PTHR32432:SF3">
    <property type="entry name" value="ETHANOLAMINE UTILIZATION PROTEIN EUTJ"/>
    <property type="match status" value="1"/>
</dbReference>
<dbReference type="SUPFAM" id="SSF53067">
    <property type="entry name" value="Actin-like ATPase domain"/>
    <property type="match status" value="2"/>
</dbReference>
<evidence type="ECO:0000313" key="1">
    <source>
        <dbReference type="EMBL" id="SJN12391.1"/>
    </source>
</evidence>
<gene>
    <name evidence="1" type="ORF">CZ787_07950</name>
</gene>
<dbReference type="AlphaFoldDB" id="A0A1R4HXS1"/>
<dbReference type="EMBL" id="FUKM01000033">
    <property type="protein sequence ID" value="SJN12391.1"/>
    <property type="molecule type" value="Genomic_DNA"/>
</dbReference>
<sequence>MRLFKASKGLIGIDITSSAVKLLELKKSHDTYQVESHAVCSLRDGAVAERRIQDINYVADSLKRAIDHAKPSTRNAVVALPASMAITKMLTFAAELNEQEIEERLMIESDRHLPFPFNEVAFDFACLGPAPLAAHLQQVMLVACRQQDVWQLTEPLVRAGLEPVAVDVETFAIERAFIALHPQLAAAYDPVASVALVDIGAQTSTFRVFHNARTVYVRENLMGSEPLTAATQERYVLSREDALWARQHGGLPDDFQDVVLKPFLDALAQSIARALQLYIATSRQSPVGHIVLAGDINALPGLATFMADACQLPVTLLNPLQTMPVNKRVDRQALTLNLPGLLTASGLAMRAPL</sequence>
<dbReference type="Gene3D" id="3.30.1490.300">
    <property type="match status" value="1"/>
</dbReference>